<dbReference type="GO" id="GO:0046872">
    <property type="term" value="F:metal ion binding"/>
    <property type="evidence" value="ECO:0007669"/>
    <property type="project" value="UniProtKB-KW"/>
</dbReference>
<organism evidence="15 16">
    <name type="scientific">Pseudonocardia cypriaca</name>
    <dbReference type="NCBI Taxonomy" id="882449"/>
    <lineage>
        <taxon>Bacteria</taxon>
        <taxon>Bacillati</taxon>
        <taxon>Actinomycetota</taxon>
        <taxon>Actinomycetes</taxon>
        <taxon>Pseudonocardiales</taxon>
        <taxon>Pseudonocardiaceae</taxon>
        <taxon>Pseudonocardia</taxon>
    </lineage>
</organism>
<evidence type="ECO:0000256" key="8">
    <source>
        <dbReference type="ARBA" id="ARBA00022989"/>
    </source>
</evidence>
<keyword evidence="6" id="KW-0479">Metal-binding</keyword>
<dbReference type="PANTHER" id="PTHR47354:SF8">
    <property type="entry name" value="1,2-PHENYLACETYL-COA EPOXIDASE, SUBUNIT E"/>
    <property type="match status" value="1"/>
</dbReference>
<evidence type="ECO:0000256" key="9">
    <source>
        <dbReference type="ARBA" id="ARBA00023002"/>
    </source>
</evidence>
<dbReference type="SUPFAM" id="SSF63380">
    <property type="entry name" value="Riboflavin synthase domain-like"/>
    <property type="match status" value="1"/>
</dbReference>
<dbReference type="InterPro" id="IPR017938">
    <property type="entry name" value="Riboflavin_synthase-like_b-brl"/>
</dbReference>
<comment type="subcellular location">
    <subcellularLocation>
        <location evidence="2">Membrane</location>
        <topology evidence="2">Multi-pass membrane protein</topology>
    </subcellularLocation>
</comment>
<evidence type="ECO:0000256" key="10">
    <source>
        <dbReference type="ARBA" id="ARBA00023004"/>
    </source>
</evidence>
<dbReference type="Gene3D" id="3.40.50.80">
    <property type="entry name" value="Nucleotide-binding domain of ferredoxin-NADP reductase (FNR) module"/>
    <property type="match status" value="1"/>
</dbReference>
<feature type="domain" description="FAD-binding FR-type" evidence="14">
    <location>
        <begin position="183"/>
        <end position="283"/>
    </location>
</feature>
<protein>
    <submittedName>
        <fullName evidence="15">Putative ferric reductase</fullName>
    </submittedName>
</protein>
<dbReference type="GO" id="GO:0016491">
    <property type="term" value="F:oxidoreductase activity"/>
    <property type="evidence" value="ECO:0007669"/>
    <property type="project" value="UniProtKB-KW"/>
</dbReference>
<dbReference type="GO" id="GO:0051537">
    <property type="term" value="F:2 iron, 2 sulfur cluster binding"/>
    <property type="evidence" value="ECO:0007669"/>
    <property type="project" value="UniProtKB-KW"/>
</dbReference>
<keyword evidence="4 13" id="KW-0812">Transmembrane</keyword>
<evidence type="ECO:0000256" key="1">
    <source>
        <dbReference type="ARBA" id="ARBA00001974"/>
    </source>
</evidence>
<gene>
    <name evidence="15" type="ORF">FB388_5263</name>
</gene>
<feature type="transmembrane region" description="Helical" evidence="13">
    <location>
        <begin position="77"/>
        <end position="94"/>
    </location>
</feature>
<evidence type="ECO:0000256" key="6">
    <source>
        <dbReference type="ARBA" id="ARBA00022723"/>
    </source>
</evidence>
<dbReference type="AlphaFoldDB" id="A0A543FW81"/>
<evidence type="ECO:0000259" key="14">
    <source>
        <dbReference type="PROSITE" id="PS51384"/>
    </source>
</evidence>
<evidence type="ECO:0000256" key="4">
    <source>
        <dbReference type="ARBA" id="ARBA00022692"/>
    </source>
</evidence>
<dbReference type="Pfam" id="PF01794">
    <property type="entry name" value="Ferric_reduct"/>
    <property type="match status" value="1"/>
</dbReference>
<dbReference type="Proteomes" id="UP000319818">
    <property type="component" value="Unassembled WGS sequence"/>
</dbReference>
<dbReference type="EMBL" id="VFPH01000002">
    <property type="protein sequence ID" value="TQM38039.1"/>
    <property type="molecule type" value="Genomic_DNA"/>
</dbReference>
<dbReference type="InterPro" id="IPR039261">
    <property type="entry name" value="FNR_nucleotide-bd"/>
</dbReference>
<evidence type="ECO:0000256" key="2">
    <source>
        <dbReference type="ARBA" id="ARBA00004141"/>
    </source>
</evidence>
<evidence type="ECO:0000256" key="5">
    <source>
        <dbReference type="ARBA" id="ARBA00022714"/>
    </source>
</evidence>
<evidence type="ECO:0000256" key="12">
    <source>
        <dbReference type="ARBA" id="ARBA00023136"/>
    </source>
</evidence>
<evidence type="ECO:0000256" key="7">
    <source>
        <dbReference type="ARBA" id="ARBA00022827"/>
    </source>
</evidence>
<dbReference type="InterPro" id="IPR017927">
    <property type="entry name" value="FAD-bd_FR_type"/>
</dbReference>
<feature type="transmembrane region" description="Helical" evidence="13">
    <location>
        <begin position="130"/>
        <end position="146"/>
    </location>
</feature>
<keyword evidence="8 13" id="KW-1133">Transmembrane helix</keyword>
<dbReference type="OrthoDB" id="7376058at2"/>
<dbReference type="PROSITE" id="PS51384">
    <property type="entry name" value="FAD_FR"/>
    <property type="match status" value="1"/>
</dbReference>
<dbReference type="Pfam" id="PF08022">
    <property type="entry name" value="FAD_binding_8"/>
    <property type="match status" value="1"/>
</dbReference>
<dbReference type="CDD" id="cd06198">
    <property type="entry name" value="FNR_like_3"/>
    <property type="match status" value="1"/>
</dbReference>
<feature type="transmembrane region" description="Helical" evidence="13">
    <location>
        <begin position="100"/>
        <end position="118"/>
    </location>
</feature>
<keyword evidence="9" id="KW-0560">Oxidoreductase</keyword>
<feature type="transmembrane region" description="Helical" evidence="13">
    <location>
        <begin position="36"/>
        <end position="56"/>
    </location>
</feature>
<dbReference type="Gene3D" id="2.40.30.10">
    <property type="entry name" value="Translation factors"/>
    <property type="match status" value="1"/>
</dbReference>
<dbReference type="InterPro" id="IPR013130">
    <property type="entry name" value="Fe3_Rdtase_TM_dom"/>
</dbReference>
<feature type="transmembrane region" description="Helical" evidence="13">
    <location>
        <begin position="158"/>
        <end position="179"/>
    </location>
</feature>
<keyword evidence="11" id="KW-0411">Iron-sulfur</keyword>
<dbReference type="InterPro" id="IPR050415">
    <property type="entry name" value="MRET"/>
</dbReference>
<keyword evidence="7" id="KW-0274">FAD</keyword>
<evidence type="ECO:0000313" key="16">
    <source>
        <dbReference type="Proteomes" id="UP000319818"/>
    </source>
</evidence>
<keyword evidence="3" id="KW-0285">Flavoprotein</keyword>
<evidence type="ECO:0000256" key="3">
    <source>
        <dbReference type="ARBA" id="ARBA00022630"/>
    </source>
</evidence>
<evidence type="ECO:0000256" key="13">
    <source>
        <dbReference type="SAM" id="Phobius"/>
    </source>
</evidence>
<accession>A0A543FW81</accession>
<evidence type="ECO:0000313" key="15">
    <source>
        <dbReference type="EMBL" id="TQM38039.1"/>
    </source>
</evidence>
<dbReference type="GO" id="GO:0050660">
    <property type="term" value="F:flavin adenine dinucleotide binding"/>
    <property type="evidence" value="ECO:0007669"/>
    <property type="project" value="TreeGrafter"/>
</dbReference>
<dbReference type="GO" id="GO:0016020">
    <property type="term" value="C:membrane"/>
    <property type="evidence" value="ECO:0007669"/>
    <property type="project" value="UniProtKB-SubCell"/>
</dbReference>
<comment type="caution">
    <text evidence="15">The sequence shown here is derived from an EMBL/GenBank/DDBJ whole genome shotgun (WGS) entry which is preliminary data.</text>
</comment>
<reference evidence="15 16" key="1">
    <citation type="submission" date="2019-06" db="EMBL/GenBank/DDBJ databases">
        <title>Sequencing the genomes of 1000 actinobacteria strains.</title>
        <authorList>
            <person name="Klenk H.-P."/>
        </authorList>
    </citation>
    <scope>NUCLEOTIDE SEQUENCE [LARGE SCALE GENOMIC DNA]</scope>
    <source>
        <strain evidence="15 16">DSM 45511</strain>
    </source>
</reference>
<name>A0A543FW81_9PSEU</name>
<proteinExistence type="predicted"/>
<keyword evidence="5" id="KW-0001">2Fe-2S</keyword>
<keyword evidence="12 13" id="KW-0472">Membrane</keyword>
<dbReference type="InterPro" id="IPR013112">
    <property type="entry name" value="FAD-bd_8"/>
</dbReference>
<keyword evidence="16" id="KW-1185">Reference proteome</keyword>
<keyword evidence="10" id="KW-0408">Iron</keyword>
<sequence length="402" mass="43057">MRIGPGAVVALPVLNGVLWAASPPAGDPRQALGEAVGSTAVLLFATALVLATRARWIERSFGGLDRVYRAHRRAGRWGSGCLAVHVAVVPWALASPGGTPSGFVAAAGFLVFVLLCAVRRLRYAAWRRSHRLIGVFFLVSLAHALLVEQVVDTATGPFLLLAAAYVAGVVAYAYVLLLARFVRPRRSYVVRAVHRLDPVTVEVALSPRRGAGLLIRPGQFVFVTFHRRGLREPHPFTVSSGPSDEVLRLTIRSAGRFTTRVHRDLEPGTRATVEGGYGMLDLTGSRPRQVWVAAGIGITPFLGRLRAGGPTRSVDLFYVVRRAEDALFRSEIEGRAGLRVHLVVTSESGRLTAERIAATAGCLGDVDFYLCGPEPMTTGLAAGLRGLGVPASAVHLELAAFR</sequence>
<comment type="cofactor">
    <cofactor evidence="1">
        <name>FAD</name>
        <dbReference type="ChEBI" id="CHEBI:57692"/>
    </cofactor>
</comment>
<dbReference type="PANTHER" id="PTHR47354">
    <property type="entry name" value="NADH OXIDOREDUCTASE HCR"/>
    <property type="match status" value="1"/>
</dbReference>
<dbReference type="SUPFAM" id="SSF52343">
    <property type="entry name" value="Ferredoxin reductase-like, C-terminal NADP-linked domain"/>
    <property type="match status" value="1"/>
</dbReference>
<evidence type="ECO:0000256" key="11">
    <source>
        <dbReference type="ARBA" id="ARBA00023014"/>
    </source>
</evidence>
<dbReference type="RefSeq" id="WP_142104765.1">
    <property type="nucleotide sequence ID" value="NZ_VFPH01000002.1"/>
</dbReference>